<evidence type="ECO:0000313" key="3">
    <source>
        <dbReference type="EMBL" id="PAA79804.1"/>
    </source>
</evidence>
<accession>A0A267FHP4</accession>
<dbReference type="InterPro" id="IPR041404">
    <property type="entry name" value="DUF5588"/>
</dbReference>
<dbReference type="Proteomes" id="UP000215902">
    <property type="component" value="Unassembled WGS sequence"/>
</dbReference>
<evidence type="ECO:0000256" key="1">
    <source>
        <dbReference type="SAM" id="MobiDB-lite"/>
    </source>
</evidence>
<sequence length="286" mass="32363">EGFDFDFDENGGSGDDGRGSSNSERDDYQPRVLTEGWFRDSDQPQRDDDQRLLELKLRADLLYFEARYDNALEDYLTALDLLPASNAIVRRDITEAVARCQAILGRGQEALQIARKQLDECSTDDQFMAAYNLLLDIFLQPDIAAQHSDSHRLALQNCLLLNPLCDRLWRRLSRIYAELGRSDRRTTCLQAAQHITTVLAVQESNLKLQTSHGSAGSDQRTPIAGKAMSLISFHGNYRNLPYSGRLWERLSYKQANVGFDRKRIDCGGNEALFDSIYFSDLSQPSA</sequence>
<name>A0A267FHP4_9PLAT</name>
<dbReference type="AlphaFoldDB" id="A0A267FHP4"/>
<feature type="region of interest" description="Disordered" evidence="1">
    <location>
        <begin position="1"/>
        <end position="45"/>
    </location>
</feature>
<dbReference type="SUPFAM" id="SSF48452">
    <property type="entry name" value="TPR-like"/>
    <property type="match status" value="1"/>
</dbReference>
<proteinExistence type="predicted"/>
<evidence type="ECO:0000313" key="4">
    <source>
        <dbReference type="Proteomes" id="UP000215902"/>
    </source>
</evidence>
<gene>
    <name evidence="2" type="ORF">BOX15_Mlig030502g1</name>
    <name evidence="3" type="ORF">BOX15_Mlig030502g2</name>
</gene>
<comment type="caution">
    <text evidence="2">The sequence shown here is derived from an EMBL/GenBank/DDBJ whole genome shotgun (WGS) entry which is preliminary data.</text>
</comment>
<reference evidence="2 4" key="1">
    <citation type="submission" date="2017-06" db="EMBL/GenBank/DDBJ databases">
        <title>A platform for efficient transgenesis in Macrostomum lignano, a flatworm model organism for stem cell research.</title>
        <authorList>
            <person name="Berezikov E."/>
        </authorList>
    </citation>
    <scope>NUCLEOTIDE SEQUENCE [LARGE SCALE GENOMIC DNA]</scope>
    <source>
        <strain evidence="2">DV1</strain>
        <tissue evidence="2">Whole organism</tissue>
    </source>
</reference>
<feature type="non-terminal residue" evidence="2">
    <location>
        <position position="1"/>
    </location>
</feature>
<dbReference type="EMBL" id="NIVC01000616">
    <property type="protein sequence ID" value="PAA79804.1"/>
    <property type="molecule type" value="Genomic_DNA"/>
</dbReference>
<dbReference type="Gene3D" id="1.25.40.10">
    <property type="entry name" value="Tetratricopeptide repeat domain"/>
    <property type="match status" value="1"/>
</dbReference>
<evidence type="ECO:0000313" key="2">
    <source>
        <dbReference type="EMBL" id="PAA73296.1"/>
    </source>
</evidence>
<protein>
    <submittedName>
        <fullName evidence="2">Uncharacterized protein</fullName>
    </submittedName>
</protein>
<dbReference type="EMBL" id="NIVC01001020">
    <property type="protein sequence ID" value="PAA73296.1"/>
    <property type="molecule type" value="Genomic_DNA"/>
</dbReference>
<dbReference type="Pfam" id="PF17826">
    <property type="entry name" value="DUF5588"/>
    <property type="match status" value="1"/>
</dbReference>
<dbReference type="PANTHER" id="PTHR31919">
    <property type="entry name" value="ZINC FINGERS AND HOMEOBOXES PROTEIN 1, ISOFORM 2"/>
    <property type="match status" value="1"/>
</dbReference>
<dbReference type="InterPro" id="IPR011990">
    <property type="entry name" value="TPR-like_helical_dom_sf"/>
</dbReference>
<dbReference type="PANTHER" id="PTHR31919:SF1">
    <property type="entry name" value="ZINC FINGERS AND HOMEOBOXES PROTEIN 1, ISOFORM 2"/>
    <property type="match status" value="1"/>
</dbReference>
<feature type="compositionally biased region" description="Basic and acidic residues" evidence="1">
    <location>
        <begin position="15"/>
        <end position="29"/>
    </location>
</feature>
<keyword evidence="4" id="KW-1185">Reference proteome</keyword>
<dbReference type="OrthoDB" id="6334002at2759"/>
<organism evidence="2 4">
    <name type="scientific">Macrostomum lignano</name>
    <dbReference type="NCBI Taxonomy" id="282301"/>
    <lineage>
        <taxon>Eukaryota</taxon>
        <taxon>Metazoa</taxon>
        <taxon>Spiralia</taxon>
        <taxon>Lophotrochozoa</taxon>
        <taxon>Platyhelminthes</taxon>
        <taxon>Rhabditophora</taxon>
        <taxon>Macrostomorpha</taxon>
        <taxon>Macrostomida</taxon>
        <taxon>Macrostomidae</taxon>
        <taxon>Macrostomum</taxon>
    </lineage>
</organism>